<protein>
    <recommendedName>
        <fullName evidence="1">4Fe-4S ferredoxin-type domain-containing protein</fullName>
    </recommendedName>
</protein>
<dbReference type="Pfam" id="PF00248">
    <property type="entry name" value="Aldo_ket_red"/>
    <property type="match status" value="1"/>
</dbReference>
<dbReference type="InterPro" id="IPR017896">
    <property type="entry name" value="4Fe4S_Fe-S-bd"/>
</dbReference>
<dbReference type="SUPFAM" id="SSF51430">
    <property type="entry name" value="NAD(P)-linked oxidoreductase"/>
    <property type="match status" value="1"/>
</dbReference>
<dbReference type="Gene3D" id="3.20.20.100">
    <property type="entry name" value="NADP-dependent oxidoreductase domain"/>
    <property type="match status" value="1"/>
</dbReference>
<dbReference type="EMBL" id="LAZR01039477">
    <property type="protein sequence ID" value="KKL16910.1"/>
    <property type="molecule type" value="Genomic_DNA"/>
</dbReference>
<name>A0A0F9B5G5_9ZZZZ</name>
<evidence type="ECO:0000259" key="1">
    <source>
        <dbReference type="PROSITE" id="PS51379"/>
    </source>
</evidence>
<dbReference type="InterPro" id="IPR017900">
    <property type="entry name" value="4Fe4S_Fe_S_CS"/>
</dbReference>
<dbReference type="PANTHER" id="PTHR43312">
    <property type="entry name" value="D-THREO-ALDOSE 1-DEHYDROGENASE"/>
    <property type="match status" value="1"/>
</dbReference>
<evidence type="ECO:0000313" key="2">
    <source>
        <dbReference type="EMBL" id="KKL16910.1"/>
    </source>
</evidence>
<dbReference type="InterPro" id="IPR036812">
    <property type="entry name" value="NAD(P)_OxRdtase_dom_sf"/>
</dbReference>
<feature type="domain" description="4Fe-4S ferredoxin-type" evidence="1">
    <location>
        <begin position="327"/>
        <end position="360"/>
    </location>
</feature>
<dbReference type="InterPro" id="IPR009051">
    <property type="entry name" value="Helical_ferredxn"/>
</dbReference>
<dbReference type="PROSITE" id="PS00198">
    <property type="entry name" value="4FE4S_FER_1"/>
    <property type="match status" value="1"/>
</dbReference>
<dbReference type="PROSITE" id="PS51379">
    <property type="entry name" value="4FE4S_FER_2"/>
    <property type="match status" value="1"/>
</dbReference>
<gene>
    <name evidence="2" type="ORF">LCGC14_2490850</name>
</gene>
<proteinExistence type="predicted"/>
<reference evidence="2" key="1">
    <citation type="journal article" date="2015" name="Nature">
        <title>Complex archaea that bridge the gap between prokaryotes and eukaryotes.</title>
        <authorList>
            <person name="Spang A."/>
            <person name="Saw J.H."/>
            <person name="Jorgensen S.L."/>
            <person name="Zaremba-Niedzwiedzka K."/>
            <person name="Martijn J."/>
            <person name="Lind A.E."/>
            <person name="van Eijk R."/>
            <person name="Schleper C."/>
            <person name="Guy L."/>
            <person name="Ettema T.J."/>
        </authorList>
    </citation>
    <scope>NUCLEOTIDE SEQUENCE</scope>
</reference>
<dbReference type="GO" id="GO:0051536">
    <property type="term" value="F:iron-sulfur cluster binding"/>
    <property type="evidence" value="ECO:0007669"/>
    <property type="project" value="InterPro"/>
</dbReference>
<dbReference type="PANTHER" id="PTHR43312:SF1">
    <property type="entry name" value="NADP-DEPENDENT OXIDOREDUCTASE DOMAIN-CONTAINING PROTEIN"/>
    <property type="match status" value="1"/>
</dbReference>
<comment type="caution">
    <text evidence="2">The sequence shown here is derived from an EMBL/GenBank/DDBJ whole genome shotgun (WGS) entry which is preliminary data.</text>
</comment>
<dbReference type="Gene3D" id="1.10.1060.10">
    <property type="entry name" value="Alpha-helical ferredoxin"/>
    <property type="match status" value="1"/>
</dbReference>
<dbReference type="InterPro" id="IPR053135">
    <property type="entry name" value="AKR2_Oxidoreductase"/>
</dbReference>
<sequence length="366" mass="39510">MIYREFGDSGVKVSAVSFGAMRWPSEEAAFKIINRGLDLGVNYMDTSTGYVEGKSQGWSGKAVKDRRDEILFSSKSSFGKAPSADDVRKAIDASLADTGLEYFDIYQLWGLGKMEVVTEATAKGGTVEGVRKAMDEGLVKHGMGFTFHGPGEVFRAAIDTGEFICATVSYNLLKRAEEEQIAYASEKGVGMVIMNPMAGGVLALAGAEQLDFLRAGGSGPAAGALRFLLANTNITTSIIGFTAVEEVDQAAAALEGAEQLDEAFRQDLIEKMDAAKLIEGDFCTGCEYCKECPSKVNPAKYMGAMRDFVVYGVAEGDLRHWLLSKYPHQSLPDVLACCTECGECEEKCPQKLEIIEAIRQGKELLA</sequence>
<dbReference type="SUPFAM" id="SSF46548">
    <property type="entry name" value="alpha-helical ferredoxin"/>
    <property type="match status" value="1"/>
</dbReference>
<accession>A0A0F9B5G5</accession>
<dbReference type="Pfam" id="PF13187">
    <property type="entry name" value="Fer4_9"/>
    <property type="match status" value="1"/>
</dbReference>
<dbReference type="AlphaFoldDB" id="A0A0F9B5G5"/>
<dbReference type="InterPro" id="IPR023210">
    <property type="entry name" value="NADP_OxRdtase_dom"/>
</dbReference>
<organism evidence="2">
    <name type="scientific">marine sediment metagenome</name>
    <dbReference type="NCBI Taxonomy" id="412755"/>
    <lineage>
        <taxon>unclassified sequences</taxon>
        <taxon>metagenomes</taxon>
        <taxon>ecological metagenomes</taxon>
    </lineage>
</organism>